<evidence type="ECO:0000313" key="10">
    <source>
        <dbReference type="EMBL" id="ALD65917.1"/>
    </source>
</evidence>
<dbReference type="Pfam" id="PF13177">
    <property type="entry name" value="DNA_pol3_delta2"/>
    <property type="match status" value="1"/>
</dbReference>
<dbReference type="AlphaFoldDB" id="A0A0M4JVS3"/>
<keyword evidence="8" id="KW-0548">Nucleotidyltransferase</keyword>
<proteinExistence type="inferred from homology"/>
<dbReference type="Gene3D" id="3.40.50.300">
    <property type="entry name" value="P-loop containing nucleotide triphosphate hydrolases"/>
    <property type="match status" value="1"/>
</dbReference>
<dbReference type="RefSeq" id="WP_053945700.1">
    <property type="nucleotide sequence ID" value="NZ_CP012622.1"/>
</dbReference>
<dbReference type="PANTHER" id="PTHR11669:SF0">
    <property type="entry name" value="PROTEIN STICHEL-LIKE 2"/>
    <property type="match status" value="1"/>
</dbReference>
<dbReference type="NCBIfam" id="NF004046">
    <property type="entry name" value="PRK05563.1"/>
    <property type="match status" value="1"/>
</dbReference>
<evidence type="ECO:0000256" key="8">
    <source>
        <dbReference type="RuleBase" id="RU364063"/>
    </source>
</evidence>
<dbReference type="InterPro" id="IPR050238">
    <property type="entry name" value="DNA_Rep/Repair_Clamp_Loader"/>
</dbReference>
<dbReference type="FunFam" id="3.40.50.300:FF:000014">
    <property type="entry name" value="DNA polymerase III subunit gamma/tau"/>
    <property type="match status" value="1"/>
</dbReference>
<dbReference type="NCBIfam" id="TIGR02397">
    <property type="entry name" value="dnaX_nterm"/>
    <property type="match status" value="1"/>
</dbReference>
<dbReference type="Gene3D" id="1.10.8.60">
    <property type="match status" value="1"/>
</dbReference>
<dbReference type="SMART" id="SM00382">
    <property type="entry name" value="AAA"/>
    <property type="match status" value="1"/>
</dbReference>
<dbReference type="InterPro" id="IPR027417">
    <property type="entry name" value="P-loop_NTPase"/>
</dbReference>
<dbReference type="EMBL" id="CP012622">
    <property type="protein sequence ID" value="ALD65917.1"/>
    <property type="molecule type" value="Genomic_DNA"/>
</dbReference>
<evidence type="ECO:0000256" key="1">
    <source>
        <dbReference type="ARBA" id="ARBA00006360"/>
    </source>
</evidence>
<name>A0A0M4JVS3_9MOLU</name>
<protein>
    <recommendedName>
        <fullName evidence="8">DNA polymerase III subunit gamma/tau</fullName>
        <ecNumber evidence="8">2.7.7.7</ecNumber>
    </recommendedName>
</protein>
<comment type="catalytic activity">
    <reaction evidence="7 8">
        <text>DNA(n) + a 2'-deoxyribonucleoside 5'-triphosphate = DNA(n+1) + diphosphate</text>
        <dbReference type="Rhea" id="RHEA:22508"/>
        <dbReference type="Rhea" id="RHEA-COMP:17339"/>
        <dbReference type="Rhea" id="RHEA-COMP:17340"/>
        <dbReference type="ChEBI" id="CHEBI:33019"/>
        <dbReference type="ChEBI" id="CHEBI:61560"/>
        <dbReference type="ChEBI" id="CHEBI:173112"/>
        <dbReference type="EC" id="2.7.7.7"/>
    </reaction>
</comment>
<dbReference type="EC" id="2.7.7.7" evidence="8"/>
<dbReference type="PANTHER" id="PTHR11669">
    <property type="entry name" value="REPLICATION FACTOR C / DNA POLYMERASE III GAMMA-TAU SUBUNIT"/>
    <property type="match status" value="1"/>
</dbReference>
<comment type="similarity">
    <text evidence="1 8">Belongs to the DnaX/STICHEL family.</text>
</comment>
<accession>A0A0M4JVS3</accession>
<evidence type="ECO:0000256" key="3">
    <source>
        <dbReference type="ARBA" id="ARBA00022741"/>
    </source>
</evidence>
<dbReference type="GO" id="GO:0005524">
    <property type="term" value="F:ATP binding"/>
    <property type="evidence" value="ECO:0007669"/>
    <property type="project" value="UniProtKB-KW"/>
</dbReference>
<dbReference type="KEGG" id="scj:SCANT_v1c00070"/>
<keyword evidence="8" id="KW-0235">DNA replication</keyword>
<dbReference type="InterPro" id="IPR003593">
    <property type="entry name" value="AAA+_ATPase"/>
</dbReference>
<reference evidence="10 11" key="1">
    <citation type="journal article" date="2015" name="Genome Announc.">
        <title>Complete Genome Sequence of Spiroplasma cantharicola CC-1T (DSM 21588), a Bacterium Isolated from Soldier Beetle (Cantharis carolinus).</title>
        <authorList>
            <person name="Lo W.S."/>
            <person name="Liu P.Y."/>
            <person name="Kuo C.H."/>
        </authorList>
    </citation>
    <scope>NUCLEOTIDE SEQUENCE [LARGE SCALE GENOMIC DNA]</scope>
    <source>
        <strain evidence="10 11">CC-1</strain>
    </source>
</reference>
<keyword evidence="5 8" id="KW-0067">ATP-binding</keyword>
<keyword evidence="6 8" id="KW-0239">DNA-directed DNA polymerase</keyword>
<evidence type="ECO:0000256" key="7">
    <source>
        <dbReference type="ARBA" id="ARBA00049244"/>
    </source>
</evidence>
<feature type="domain" description="AAA+ ATPase" evidence="9">
    <location>
        <begin position="38"/>
        <end position="180"/>
    </location>
</feature>
<evidence type="ECO:0000256" key="4">
    <source>
        <dbReference type="ARBA" id="ARBA00022833"/>
    </source>
</evidence>
<evidence type="ECO:0000259" key="9">
    <source>
        <dbReference type="SMART" id="SM00382"/>
    </source>
</evidence>
<dbReference type="PATRIC" id="fig|362837.3.peg.7"/>
<evidence type="ECO:0000256" key="5">
    <source>
        <dbReference type="ARBA" id="ARBA00022840"/>
    </source>
</evidence>
<dbReference type="GO" id="GO:0006261">
    <property type="term" value="P:DNA-templated DNA replication"/>
    <property type="evidence" value="ECO:0007669"/>
    <property type="project" value="TreeGrafter"/>
</dbReference>
<dbReference type="GO" id="GO:0046872">
    <property type="term" value="F:metal ion binding"/>
    <property type="evidence" value="ECO:0007669"/>
    <property type="project" value="UniProtKB-KW"/>
</dbReference>
<evidence type="ECO:0000256" key="2">
    <source>
        <dbReference type="ARBA" id="ARBA00022723"/>
    </source>
</evidence>
<dbReference type="SUPFAM" id="SSF52540">
    <property type="entry name" value="P-loop containing nucleoside triphosphate hydrolases"/>
    <property type="match status" value="1"/>
</dbReference>
<evidence type="ECO:0000313" key="11">
    <source>
        <dbReference type="Proteomes" id="UP000063919"/>
    </source>
</evidence>
<dbReference type="GO" id="GO:0009360">
    <property type="term" value="C:DNA polymerase III complex"/>
    <property type="evidence" value="ECO:0007669"/>
    <property type="project" value="InterPro"/>
</dbReference>
<dbReference type="OrthoDB" id="9810148at2"/>
<dbReference type="CDD" id="cd00009">
    <property type="entry name" value="AAA"/>
    <property type="match status" value="1"/>
</dbReference>
<comment type="function">
    <text evidence="8">DNA polymerase III is a complex, multichain enzyme responsible for most of the replicative synthesis in bacteria. This DNA polymerase also exhibits 3' to 5' exonuclease activity.</text>
</comment>
<keyword evidence="4" id="KW-0862">Zinc</keyword>
<keyword evidence="3 8" id="KW-0547">Nucleotide-binding</keyword>
<dbReference type="InterPro" id="IPR012763">
    <property type="entry name" value="DNA_pol_III_sug/sutau_N"/>
</dbReference>
<gene>
    <name evidence="8 10" type="primary">dnaX</name>
    <name evidence="10" type="ORF">SCANT_v1c00070</name>
</gene>
<keyword evidence="2" id="KW-0479">Metal-binding</keyword>
<dbReference type="Proteomes" id="UP000063919">
    <property type="component" value="Chromosome"/>
</dbReference>
<dbReference type="STRING" id="362837.SCANT_v1c00070"/>
<sequence length="625" mass="72410">MENKKSLYREYRPKNFDQVAGHNGIKEILISQINSNSFGHALLFSGQRGTGKTSIAKIFAKIVNCQNLNGYNPCDNCISCKEFNNNAHSDIFEIDAASNNGVEEIRNIKANVSLLPSFSKYKVYIIDEVHMLSNSAFNALLKTLEEPPKHVIFILATTEFSKIPATIISRCQLFNFKKIGQKDLEQKVEEICKAEGKIITKEALNEIYYMSDGSLRDALNYLEQSLTISEKEVNVEILKKIFYIATKVEKLNIIKNVIQGNTKEIISYFEVSNNQGIDFQTMTLSLLDIIKEIIEVKLTQDYNFLSNLTIEDFNNFNQTDIKIMFDLADNISDSYTKSKNSNISFQYILINILKTVSTKKLISVIEKDKLTCSLPTSTINWDEPNTDKTNNLGENLKEKSFELNKNIVSQEKKSQDEKNMNNNFSVKNNIQDFFKEKDDSKFLKLQMKLLISEAIIYKNIIDFTNDQIINVLVGANKQARKYYEEKFERMFNEEVINGNSKFIENFIMFYGSKITASSEDSVILVSDERTISKWINNRLQKPNIRKQIYEYFGKEVKIISLDKTRWSEIKIEFMDRKNNNKLEEFKHIDTEYFYEALNKKDDNDENQYLKRAKEILGDQNIKVVN</sequence>
<organism evidence="10 11">
    <name type="scientific">Spiroplasma cantharicola</name>
    <dbReference type="NCBI Taxonomy" id="362837"/>
    <lineage>
        <taxon>Bacteria</taxon>
        <taxon>Bacillati</taxon>
        <taxon>Mycoplasmatota</taxon>
        <taxon>Mollicutes</taxon>
        <taxon>Entomoplasmatales</taxon>
        <taxon>Spiroplasmataceae</taxon>
        <taxon>Spiroplasma</taxon>
    </lineage>
</organism>
<comment type="subunit">
    <text evidence="8">DNA polymerase III contains a core (composed of alpha, epsilon and theta chains) that associates with a tau subunit. This core dimerizes to form the POLIII' complex. PolIII' associates with the gamma complex (composed of gamma, delta, delta', psi and chi chains) and with the beta chain to form the complete DNA polymerase III complex.</text>
</comment>
<keyword evidence="8" id="KW-0808">Transferase</keyword>
<evidence type="ECO:0000256" key="6">
    <source>
        <dbReference type="ARBA" id="ARBA00022932"/>
    </source>
</evidence>
<dbReference type="GO" id="GO:0003887">
    <property type="term" value="F:DNA-directed DNA polymerase activity"/>
    <property type="evidence" value="ECO:0007669"/>
    <property type="project" value="UniProtKB-KW"/>
</dbReference>
<keyword evidence="11" id="KW-1185">Reference proteome</keyword>